<comment type="caution">
    <text evidence="7">The sequence shown here is derived from an EMBL/GenBank/DDBJ whole genome shotgun (WGS) entry which is preliminary data.</text>
</comment>
<evidence type="ECO:0000256" key="3">
    <source>
        <dbReference type="ARBA" id="ARBA00023163"/>
    </source>
</evidence>
<reference evidence="7 8" key="1">
    <citation type="submission" date="2021-03" db="EMBL/GenBank/DDBJ databases">
        <title>Sequencing the genomes of 1000 actinobacteria strains.</title>
        <authorList>
            <person name="Klenk H.-P."/>
        </authorList>
    </citation>
    <scope>NUCLEOTIDE SEQUENCE [LARGE SCALE GENOMIC DNA]</scope>
    <source>
        <strain evidence="7 8">DSM 45516</strain>
    </source>
</reference>
<dbReference type="SUPFAM" id="SSF52172">
    <property type="entry name" value="CheY-like"/>
    <property type="match status" value="1"/>
</dbReference>
<organism evidence="7 8">
    <name type="scientific">Nocardia goodfellowii</name>
    <dbReference type="NCBI Taxonomy" id="882446"/>
    <lineage>
        <taxon>Bacteria</taxon>
        <taxon>Bacillati</taxon>
        <taxon>Actinomycetota</taxon>
        <taxon>Actinomycetes</taxon>
        <taxon>Mycobacteriales</taxon>
        <taxon>Nocardiaceae</taxon>
        <taxon>Nocardia</taxon>
    </lineage>
</organism>
<keyword evidence="3" id="KW-0804">Transcription</keyword>
<dbReference type="SUPFAM" id="SSF46894">
    <property type="entry name" value="C-terminal effector domain of the bipartite response regulators"/>
    <property type="match status" value="1"/>
</dbReference>
<dbReference type="EMBL" id="JAGGMR010000001">
    <property type="protein sequence ID" value="MBP2190496.1"/>
    <property type="molecule type" value="Genomic_DNA"/>
</dbReference>
<feature type="domain" description="Response regulatory" evidence="6">
    <location>
        <begin position="12"/>
        <end position="123"/>
    </location>
</feature>
<evidence type="ECO:0000256" key="2">
    <source>
        <dbReference type="ARBA" id="ARBA00023125"/>
    </source>
</evidence>
<keyword evidence="1" id="KW-0805">Transcription regulation</keyword>
<proteinExistence type="predicted"/>
<dbReference type="InterPro" id="IPR016032">
    <property type="entry name" value="Sig_transdc_resp-reg_C-effctor"/>
</dbReference>
<dbReference type="PROSITE" id="PS50110">
    <property type="entry name" value="RESPONSE_REGULATORY"/>
    <property type="match status" value="1"/>
</dbReference>
<evidence type="ECO:0000313" key="7">
    <source>
        <dbReference type="EMBL" id="MBP2190496.1"/>
    </source>
</evidence>
<sequence length="213" mass="22541">MGANRTGSAGLRVVITAEDALLREGLAALLFARGFEVAAVGDDAGFLAAVERNRPDVVITDDRTCAARHARQRHPGLPVLVLSSGIENVAAVGELLADRAGGVGCLRRERVGAVAEFVDTLRWVAGGATVFDPEVIAVILGNRRDPLVGLTAREREVLGHMAEGHNNAAIAERLVVSEAAVHKHIRAIFAKLDLTGADRGHRRVQAVLAYLNA</sequence>
<dbReference type="PANTHER" id="PTHR43214">
    <property type="entry name" value="TWO-COMPONENT RESPONSE REGULATOR"/>
    <property type="match status" value="1"/>
</dbReference>
<evidence type="ECO:0000259" key="5">
    <source>
        <dbReference type="PROSITE" id="PS50043"/>
    </source>
</evidence>
<gene>
    <name evidence="7" type="ORF">BJ987_003397</name>
</gene>
<evidence type="ECO:0000256" key="1">
    <source>
        <dbReference type="ARBA" id="ARBA00023015"/>
    </source>
</evidence>
<dbReference type="Proteomes" id="UP001519325">
    <property type="component" value="Unassembled WGS sequence"/>
</dbReference>
<dbReference type="PANTHER" id="PTHR43214:SF24">
    <property type="entry name" value="TRANSCRIPTIONAL REGULATORY PROTEIN NARL-RELATED"/>
    <property type="match status" value="1"/>
</dbReference>
<feature type="domain" description="HTH luxR-type" evidence="5">
    <location>
        <begin position="143"/>
        <end position="213"/>
    </location>
</feature>
<dbReference type="CDD" id="cd06170">
    <property type="entry name" value="LuxR_C_like"/>
    <property type="match status" value="1"/>
</dbReference>
<dbReference type="PROSITE" id="PS50043">
    <property type="entry name" value="HTH_LUXR_2"/>
    <property type="match status" value="1"/>
</dbReference>
<dbReference type="SMART" id="SM00421">
    <property type="entry name" value="HTH_LUXR"/>
    <property type="match status" value="1"/>
</dbReference>
<dbReference type="PRINTS" id="PR00038">
    <property type="entry name" value="HTHLUXR"/>
</dbReference>
<dbReference type="InterPro" id="IPR011006">
    <property type="entry name" value="CheY-like_superfamily"/>
</dbReference>
<dbReference type="GO" id="GO:0003677">
    <property type="term" value="F:DNA binding"/>
    <property type="evidence" value="ECO:0007669"/>
    <property type="project" value="UniProtKB-KW"/>
</dbReference>
<feature type="modified residue" description="4-aspartylphosphate" evidence="4">
    <location>
        <position position="61"/>
    </location>
</feature>
<evidence type="ECO:0000259" key="6">
    <source>
        <dbReference type="PROSITE" id="PS50110"/>
    </source>
</evidence>
<evidence type="ECO:0000313" key="8">
    <source>
        <dbReference type="Proteomes" id="UP001519325"/>
    </source>
</evidence>
<keyword evidence="2 7" id="KW-0238">DNA-binding</keyword>
<accession>A0ABS4QIL1</accession>
<dbReference type="InterPro" id="IPR000792">
    <property type="entry name" value="Tscrpt_reg_LuxR_C"/>
</dbReference>
<dbReference type="Pfam" id="PF00196">
    <property type="entry name" value="GerE"/>
    <property type="match status" value="1"/>
</dbReference>
<dbReference type="InterPro" id="IPR039420">
    <property type="entry name" value="WalR-like"/>
</dbReference>
<dbReference type="InterPro" id="IPR001789">
    <property type="entry name" value="Sig_transdc_resp-reg_receiver"/>
</dbReference>
<keyword evidence="8" id="KW-1185">Reference proteome</keyword>
<dbReference type="Gene3D" id="3.40.50.2300">
    <property type="match status" value="1"/>
</dbReference>
<keyword evidence="4" id="KW-0597">Phosphoprotein</keyword>
<name>A0ABS4QIL1_9NOCA</name>
<evidence type="ECO:0000256" key="4">
    <source>
        <dbReference type="PROSITE-ProRule" id="PRU00169"/>
    </source>
</evidence>
<protein>
    <submittedName>
        <fullName evidence="7">DNA-binding NarL/FixJ family response regulator</fullName>
    </submittedName>
</protein>